<proteinExistence type="predicted"/>
<keyword evidence="1 2" id="KW-0732">Signal</keyword>
<dbReference type="SMART" id="SM00062">
    <property type="entry name" value="PBPb"/>
    <property type="match status" value="1"/>
</dbReference>
<dbReference type="InterPro" id="IPR001638">
    <property type="entry name" value="Solute-binding_3/MltF_N"/>
</dbReference>
<dbReference type="PROSITE" id="PS51318">
    <property type="entry name" value="TAT"/>
    <property type="match status" value="1"/>
</dbReference>
<evidence type="ECO:0000313" key="5">
    <source>
        <dbReference type="Proteomes" id="UP001242480"/>
    </source>
</evidence>
<accession>A0ABU0JBI4</accession>
<comment type="caution">
    <text evidence="4">The sequence shown here is derived from an EMBL/GenBank/DDBJ whole genome shotgun (WGS) entry which is preliminary data.</text>
</comment>
<dbReference type="CDD" id="cd13530">
    <property type="entry name" value="PBP2_peptides_like"/>
    <property type="match status" value="1"/>
</dbReference>
<keyword evidence="5" id="KW-1185">Reference proteome</keyword>
<dbReference type="Gene3D" id="3.40.190.10">
    <property type="entry name" value="Periplasmic binding protein-like II"/>
    <property type="match status" value="2"/>
</dbReference>
<dbReference type="PANTHER" id="PTHR35936:SF17">
    <property type="entry name" value="ARGININE-BINDING EXTRACELLULAR PROTEIN ARTP"/>
    <property type="match status" value="1"/>
</dbReference>
<feature type="domain" description="Solute-binding protein family 3/N-terminal" evidence="3">
    <location>
        <begin position="47"/>
        <end position="274"/>
    </location>
</feature>
<dbReference type="Pfam" id="PF00497">
    <property type="entry name" value="SBP_bac_3"/>
    <property type="match status" value="1"/>
</dbReference>
<feature type="chain" id="PRO_5046156682" evidence="2">
    <location>
        <begin position="38"/>
        <end position="307"/>
    </location>
</feature>
<reference evidence="4 5" key="1">
    <citation type="submission" date="2023-07" db="EMBL/GenBank/DDBJ databases">
        <title>Genomic Encyclopedia of Type Strains, Phase IV (KMG-IV): sequencing the most valuable type-strain genomes for metagenomic binning, comparative biology and taxonomic classification.</title>
        <authorList>
            <person name="Goeker M."/>
        </authorList>
    </citation>
    <scope>NUCLEOTIDE SEQUENCE [LARGE SCALE GENOMIC DNA]</scope>
    <source>
        <strain evidence="4 5">DSM 19619</strain>
    </source>
</reference>
<sequence>MNTTMQTGGSRRRGFVRSVCAAVAALVIGCAGAPARAEPPRTVEPGKLTIGFNGDMPMTGLKDGKLIGTDGALLAKIAADLGLEVKPVQMEWSALIQATKQGKVDIMLGSMGWTVDRTKILLMTDPIYYFGTYLLQKKETNYSTFADIAGKKIGTVTGFTLVPELKTVPGVGEVKLYDTSDAVIRDVVAGRVDMAVLDPGLVEYALLQHPEWGLHQVALKPEPDKYPIMSTKYYSIMGLWPQDKELYEAINKEIAKAWAECANVKVMAEYGLGDPSWFAPPAKDYRNGVDRPADWKAPAAAESCFKK</sequence>
<evidence type="ECO:0000259" key="3">
    <source>
        <dbReference type="SMART" id="SM00062"/>
    </source>
</evidence>
<dbReference type="RefSeq" id="WP_307275189.1">
    <property type="nucleotide sequence ID" value="NZ_JAUSVX010000007.1"/>
</dbReference>
<organism evidence="4 5">
    <name type="scientific">Labrys wisconsinensis</name>
    <dbReference type="NCBI Taxonomy" id="425677"/>
    <lineage>
        <taxon>Bacteria</taxon>
        <taxon>Pseudomonadati</taxon>
        <taxon>Pseudomonadota</taxon>
        <taxon>Alphaproteobacteria</taxon>
        <taxon>Hyphomicrobiales</taxon>
        <taxon>Xanthobacteraceae</taxon>
        <taxon>Labrys</taxon>
    </lineage>
</organism>
<evidence type="ECO:0000313" key="4">
    <source>
        <dbReference type="EMBL" id="MDQ0470881.1"/>
    </source>
</evidence>
<evidence type="ECO:0000256" key="1">
    <source>
        <dbReference type="ARBA" id="ARBA00022729"/>
    </source>
</evidence>
<dbReference type="InterPro" id="IPR006311">
    <property type="entry name" value="TAT_signal"/>
</dbReference>
<dbReference type="SUPFAM" id="SSF53850">
    <property type="entry name" value="Periplasmic binding protein-like II"/>
    <property type="match status" value="1"/>
</dbReference>
<dbReference type="PANTHER" id="PTHR35936">
    <property type="entry name" value="MEMBRANE-BOUND LYTIC MUREIN TRANSGLYCOSYLASE F"/>
    <property type="match status" value="1"/>
</dbReference>
<evidence type="ECO:0000256" key="2">
    <source>
        <dbReference type="SAM" id="SignalP"/>
    </source>
</evidence>
<feature type="signal peptide" evidence="2">
    <location>
        <begin position="1"/>
        <end position="37"/>
    </location>
</feature>
<gene>
    <name evidence="4" type="ORF">QO011_003900</name>
</gene>
<protein>
    <submittedName>
        <fullName evidence="4">Polar amino acid transport system substrate-binding protein</fullName>
    </submittedName>
</protein>
<dbReference type="Proteomes" id="UP001242480">
    <property type="component" value="Unassembled WGS sequence"/>
</dbReference>
<dbReference type="EMBL" id="JAUSVX010000007">
    <property type="protein sequence ID" value="MDQ0470881.1"/>
    <property type="molecule type" value="Genomic_DNA"/>
</dbReference>
<name>A0ABU0JBI4_9HYPH</name>